<organism evidence="2 3">
    <name type="scientific">Anoxybacillus ayderensis</name>
    <dbReference type="NCBI Taxonomy" id="265546"/>
    <lineage>
        <taxon>Bacteria</taxon>
        <taxon>Bacillati</taxon>
        <taxon>Bacillota</taxon>
        <taxon>Bacilli</taxon>
        <taxon>Bacillales</taxon>
        <taxon>Anoxybacillaceae</taxon>
        <taxon>Anoxybacillus</taxon>
    </lineage>
</organism>
<dbReference type="EMBL" id="JXTG01000030">
    <property type="protein sequence ID" value="KIP20003.1"/>
    <property type="molecule type" value="Genomic_DNA"/>
</dbReference>
<dbReference type="AlphaFoldDB" id="A0A0D0HQ62"/>
<dbReference type="Proteomes" id="UP000032047">
    <property type="component" value="Unassembled WGS sequence"/>
</dbReference>
<evidence type="ECO:0000256" key="1">
    <source>
        <dbReference type="SAM" id="Phobius"/>
    </source>
</evidence>
<feature type="transmembrane region" description="Helical" evidence="1">
    <location>
        <begin position="9"/>
        <end position="28"/>
    </location>
</feature>
<reference evidence="2 3" key="1">
    <citation type="submission" date="2015-01" db="EMBL/GenBank/DDBJ databases">
        <title>Genome sequence of Anoxybacillus ayderensis strain AB04.</title>
        <authorList>
            <person name="Belduz A.O."/>
            <person name="Canakci S."/>
            <person name="Chan K.-G."/>
            <person name="Kahar U.M."/>
            <person name="Yaakob A.S."/>
            <person name="Chan C.S."/>
            <person name="Goh K.M."/>
        </authorList>
    </citation>
    <scope>NUCLEOTIDE SEQUENCE [LARGE SCALE GENOMIC DNA]</scope>
    <source>
        <strain evidence="2 3">AB04</strain>
    </source>
</reference>
<keyword evidence="1" id="KW-0472">Membrane</keyword>
<proteinExistence type="predicted"/>
<protein>
    <submittedName>
        <fullName evidence="2">Uncharacterized protein</fullName>
    </submittedName>
</protein>
<sequence>MKKGVHTEVMVLRCMYIHVLCCILMHNFEFLL</sequence>
<comment type="caution">
    <text evidence="2">The sequence shown here is derived from an EMBL/GenBank/DDBJ whole genome shotgun (WGS) entry which is preliminary data.</text>
</comment>
<keyword evidence="1" id="KW-0812">Transmembrane</keyword>
<keyword evidence="3" id="KW-1185">Reference proteome</keyword>
<accession>A0A0D0HQ62</accession>
<keyword evidence="1" id="KW-1133">Transmembrane helix</keyword>
<evidence type="ECO:0000313" key="3">
    <source>
        <dbReference type="Proteomes" id="UP000032047"/>
    </source>
</evidence>
<name>A0A0D0HQ62_9BACL</name>
<gene>
    <name evidence="2" type="ORF">JV16_02861</name>
</gene>
<evidence type="ECO:0000313" key="2">
    <source>
        <dbReference type="EMBL" id="KIP20003.1"/>
    </source>
</evidence>